<evidence type="ECO:0000259" key="10">
    <source>
        <dbReference type="SMART" id="SM00387"/>
    </source>
</evidence>
<dbReference type="RefSeq" id="WP_166247554.1">
    <property type="nucleotide sequence ID" value="NZ_CP049616.1"/>
</dbReference>
<dbReference type="Pfam" id="PF02518">
    <property type="entry name" value="HATPase_c"/>
    <property type="match status" value="1"/>
</dbReference>
<evidence type="ECO:0000256" key="9">
    <source>
        <dbReference type="SAM" id="Phobius"/>
    </source>
</evidence>
<protein>
    <recommendedName>
        <fullName evidence="2">histidine kinase</fullName>
        <ecNumber evidence="2">2.7.13.3</ecNumber>
    </recommendedName>
</protein>
<keyword evidence="8" id="KW-0175">Coiled coil</keyword>
<evidence type="ECO:0000256" key="1">
    <source>
        <dbReference type="ARBA" id="ARBA00000085"/>
    </source>
</evidence>
<keyword evidence="9" id="KW-0472">Membrane</keyword>
<evidence type="ECO:0000256" key="2">
    <source>
        <dbReference type="ARBA" id="ARBA00012438"/>
    </source>
</evidence>
<keyword evidence="5" id="KW-0547">Nucleotide-binding</keyword>
<dbReference type="InterPro" id="IPR011495">
    <property type="entry name" value="Sig_transdc_His_kin_sub2_dim/P"/>
</dbReference>
<dbReference type="Pfam" id="PF07568">
    <property type="entry name" value="HisKA_2"/>
    <property type="match status" value="1"/>
</dbReference>
<dbReference type="EC" id="2.7.13.3" evidence="2"/>
<keyword evidence="6" id="KW-0418">Kinase</keyword>
<evidence type="ECO:0000256" key="3">
    <source>
        <dbReference type="ARBA" id="ARBA00022553"/>
    </source>
</evidence>
<dbReference type="Gene3D" id="3.30.565.10">
    <property type="entry name" value="Histidine kinase-like ATPase, C-terminal domain"/>
    <property type="match status" value="1"/>
</dbReference>
<dbReference type="GO" id="GO:0004673">
    <property type="term" value="F:protein histidine kinase activity"/>
    <property type="evidence" value="ECO:0007669"/>
    <property type="project" value="UniProtKB-EC"/>
</dbReference>
<proteinExistence type="predicted"/>
<evidence type="ECO:0000256" key="4">
    <source>
        <dbReference type="ARBA" id="ARBA00022679"/>
    </source>
</evidence>
<feature type="domain" description="Histidine kinase/HSP90-like ATPase" evidence="10">
    <location>
        <begin position="659"/>
        <end position="757"/>
    </location>
</feature>
<dbReference type="InterPro" id="IPR011990">
    <property type="entry name" value="TPR-like_helical_dom_sf"/>
</dbReference>
<keyword evidence="7" id="KW-0067">ATP-binding</keyword>
<dbReference type="SMART" id="SM00028">
    <property type="entry name" value="TPR"/>
    <property type="match status" value="4"/>
</dbReference>
<feature type="coiled-coil region" evidence="8">
    <location>
        <begin position="462"/>
        <end position="489"/>
    </location>
</feature>
<dbReference type="Proteomes" id="UP000502928">
    <property type="component" value="Chromosome"/>
</dbReference>
<dbReference type="PANTHER" id="PTHR41523:SF8">
    <property type="entry name" value="ETHYLENE RESPONSE SENSOR PROTEIN"/>
    <property type="match status" value="1"/>
</dbReference>
<evidence type="ECO:0000256" key="7">
    <source>
        <dbReference type="ARBA" id="ARBA00022840"/>
    </source>
</evidence>
<dbReference type="InterPro" id="IPR003594">
    <property type="entry name" value="HATPase_dom"/>
</dbReference>
<feature type="transmembrane region" description="Helical" evidence="9">
    <location>
        <begin position="508"/>
        <end position="529"/>
    </location>
</feature>
<keyword evidence="3" id="KW-0597">Phosphoprotein</keyword>
<evidence type="ECO:0000256" key="5">
    <source>
        <dbReference type="ARBA" id="ARBA00022741"/>
    </source>
</evidence>
<organism evidence="11 12">
    <name type="scientific">Flagellimonas oceani</name>
    <dbReference type="NCBI Taxonomy" id="2698672"/>
    <lineage>
        <taxon>Bacteria</taxon>
        <taxon>Pseudomonadati</taxon>
        <taxon>Bacteroidota</taxon>
        <taxon>Flavobacteriia</taxon>
        <taxon>Flavobacteriales</taxon>
        <taxon>Flavobacteriaceae</taxon>
        <taxon>Flagellimonas</taxon>
    </lineage>
</organism>
<dbReference type="Gene3D" id="1.25.40.10">
    <property type="entry name" value="Tetratricopeptide repeat domain"/>
    <property type="match status" value="2"/>
</dbReference>
<evidence type="ECO:0000256" key="8">
    <source>
        <dbReference type="SAM" id="Coils"/>
    </source>
</evidence>
<dbReference type="Gene3D" id="3.30.450.20">
    <property type="entry name" value="PAS domain"/>
    <property type="match status" value="1"/>
</dbReference>
<sequence>MNKALFITMVVFMLVSLLPLRAQQVLDPEIKIKELRRQLATDKTKEDTTLFNLHLDLGKWYLERNTAQKASVDSAAFFFGKAMDFAETLHDRQAELKALAGYCEVFFRKKQLVRCDECFKKVIDGHEANGDVEMQAQTWYRRGIMMWRYNVSNAAKYTEMLKYYENAFSLYSQLGESGKLGTLEVREAIADMHMCQGELNIADKELREILQEYQEMNHPRLHPVYYLLGVTNRLRGDLDQGLFYALKCVDNAEEINEPYQLAKYLGVVGDIYRELDNPMESIKWYNRALYEWEFNKSLGYDDNMPYRFLHYLIKSMIILGQGDNALLKLQEFENKFPPKDLEPMALIAGAKGMVYSSLKRYELAEDNYKKSQYFFRQMEGPWPIYLSELNQEMGNTYLAKNQYPEAKIHLLRALAFFSGHTAMSRRRELYHSLFRVDSAQGNYTAAIESYQKYKLTNDSIFNEKKSRQIEELEIQYETSRKENEISKLQNESAVQTSRLRQTTLTKNFTLGILVLFLIIIGLLLHSYFLNKRTNRLLAIQKGEIEDKNVQLQVLVEDKEWLLKEVHHRVKNNLQIVMSLLNTQSYFLKNEDAQKAIQNSQNRLFAISLIHQKLYKTDNLDSIDIASYMEDLVHHLKESFEHPDQILFDLNVEPIMLDTSRSVPIGLILNETITNSIKHGFPNNKKGTIKIQMRRKGKFGCFLTICDDGVGFAEIPNVKNVSSLGFSLIKGLCKQLNATLSIKSEKGVKISIFFVTEGTIAMDK</sequence>
<dbReference type="SMART" id="SM00387">
    <property type="entry name" value="HATPase_c"/>
    <property type="match status" value="1"/>
</dbReference>
<accession>A0A6G7IZ58</accession>
<keyword evidence="9" id="KW-0812">Transmembrane</keyword>
<dbReference type="InterPro" id="IPR019734">
    <property type="entry name" value="TPR_rpt"/>
</dbReference>
<dbReference type="PANTHER" id="PTHR41523">
    <property type="entry name" value="TWO-COMPONENT SYSTEM SENSOR PROTEIN"/>
    <property type="match status" value="1"/>
</dbReference>
<dbReference type="AlphaFoldDB" id="A0A6G7IZ58"/>
<keyword evidence="12" id="KW-1185">Reference proteome</keyword>
<evidence type="ECO:0000256" key="6">
    <source>
        <dbReference type="ARBA" id="ARBA00022777"/>
    </source>
</evidence>
<evidence type="ECO:0000313" key="12">
    <source>
        <dbReference type="Proteomes" id="UP000502928"/>
    </source>
</evidence>
<dbReference type="GO" id="GO:0005524">
    <property type="term" value="F:ATP binding"/>
    <property type="evidence" value="ECO:0007669"/>
    <property type="project" value="UniProtKB-KW"/>
</dbReference>
<reference evidence="11 12" key="1">
    <citation type="submission" date="2020-02" db="EMBL/GenBank/DDBJ databases">
        <title>Complete genome of Muricauda sp. 501str8.</title>
        <authorList>
            <person name="Dong B."/>
            <person name="Zhu S."/>
            <person name="Yang J."/>
            <person name="Chen J."/>
        </authorList>
    </citation>
    <scope>NUCLEOTIDE SEQUENCE [LARGE SCALE GENOMIC DNA]</scope>
    <source>
        <strain evidence="11 12">501str8</strain>
    </source>
</reference>
<evidence type="ECO:0000313" key="11">
    <source>
        <dbReference type="EMBL" id="QII43893.1"/>
    </source>
</evidence>
<dbReference type="SUPFAM" id="SSF55874">
    <property type="entry name" value="ATPase domain of HSP90 chaperone/DNA topoisomerase II/histidine kinase"/>
    <property type="match status" value="1"/>
</dbReference>
<keyword evidence="9" id="KW-1133">Transmembrane helix</keyword>
<dbReference type="SUPFAM" id="SSF48452">
    <property type="entry name" value="TPR-like"/>
    <property type="match status" value="2"/>
</dbReference>
<dbReference type="EMBL" id="CP049616">
    <property type="protein sequence ID" value="QII43893.1"/>
    <property type="molecule type" value="Genomic_DNA"/>
</dbReference>
<gene>
    <name evidence="11" type="ORF">GVT53_04110</name>
</gene>
<dbReference type="Pfam" id="PF13181">
    <property type="entry name" value="TPR_8"/>
    <property type="match status" value="1"/>
</dbReference>
<dbReference type="InterPro" id="IPR036890">
    <property type="entry name" value="HATPase_C_sf"/>
</dbReference>
<comment type="catalytic activity">
    <reaction evidence="1">
        <text>ATP + protein L-histidine = ADP + protein N-phospho-L-histidine.</text>
        <dbReference type="EC" id="2.7.13.3"/>
    </reaction>
</comment>
<name>A0A6G7IZ58_9FLAO</name>
<keyword evidence="4" id="KW-0808">Transferase</keyword>
<dbReference type="KEGG" id="mut:GVT53_04110"/>